<sequence>MKLAILLALCCLIFGVYASPIVTVDSQNQPTAAVSKSGGVDSGRQTSVEAGPAPVAAPAVTDDDEDDDDDDDDIDLDITEDDDDDDDESEDEEDDDDDDDYFERFFDDILGDDDDDDDDEIEDVVGDDVIEAKRSRSLEASSGNAVPPIYITKYNRFVDSILERINRILRKNYDPVNVRLHNNSNKDKSNSKRNNKNKNRTRRPPASKKGNMRPSHRSEDIARSTTEAIEATMNESLAAISAQLIAEHSNAEQVSLIHNSNSTDAAATDSNVTATTTELATTKRSSNNGMISRARPQKQHHRNKNNKKTKKNKNKGRQRPGAKATLYGLSSVRREGDVTVNMMSSHTTVRTKFTVGPLILKVEKEFGRGAKKDIRSATATTTEMIGKLNLRVLHGGAATLHSIRVMQPKQVRVESSDDHDKTREYVWKRSSHIAHVVSQKLTNATKSMLQPPPIPNSSITA</sequence>
<dbReference type="OrthoDB" id="6381952at2759"/>
<comment type="caution">
    <text evidence="3">The sequence shown here is derived from an EMBL/GenBank/DDBJ whole genome shotgun (WGS) entry which is preliminary data.</text>
</comment>
<protein>
    <submittedName>
        <fullName evidence="3">Uncharacterized protein</fullName>
    </submittedName>
</protein>
<keyword evidence="4" id="KW-1185">Reference proteome</keyword>
<feature type="signal peptide" evidence="2">
    <location>
        <begin position="1"/>
        <end position="18"/>
    </location>
</feature>
<dbReference type="EMBL" id="NEVH01024531">
    <property type="protein sequence ID" value="PNF16951.1"/>
    <property type="molecule type" value="Genomic_DNA"/>
</dbReference>
<evidence type="ECO:0000256" key="2">
    <source>
        <dbReference type="SAM" id="SignalP"/>
    </source>
</evidence>
<feature type="region of interest" description="Disordered" evidence="1">
    <location>
        <begin position="262"/>
        <end position="324"/>
    </location>
</feature>
<feature type="compositionally biased region" description="Polar residues" evidence="1">
    <location>
        <begin position="262"/>
        <end position="272"/>
    </location>
</feature>
<name>A0A2J7PKV1_9NEOP</name>
<feature type="compositionally biased region" description="Basic residues" evidence="1">
    <location>
        <begin position="191"/>
        <end position="215"/>
    </location>
</feature>
<feature type="compositionally biased region" description="Low complexity" evidence="1">
    <location>
        <begin position="273"/>
        <end position="282"/>
    </location>
</feature>
<feature type="chain" id="PRO_5014456161" evidence="2">
    <location>
        <begin position="19"/>
        <end position="461"/>
    </location>
</feature>
<feature type="compositionally biased region" description="Acidic residues" evidence="1">
    <location>
        <begin position="61"/>
        <end position="101"/>
    </location>
</feature>
<dbReference type="AlphaFoldDB" id="A0A2J7PKV1"/>
<feature type="compositionally biased region" description="Basic residues" evidence="1">
    <location>
        <begin position="295"/>
        <end position="320"/>
    </location>
</feature>
<reference evidence="3 4" key="1">
    <citation type="submission" date="2017-12" db="EMBL/GenBank/DDBJ databases">
        <title>Hemimetabolous genomes reveal molecular basis of termite eusociality.</title>
        <authorList>
            <person name="Harrison M.C."/>
            <person name="Jongepier E."/>
            <person name="Robertson H.M."/>
            <person name="Arning N."/>
            <person name="Bitard-Feildel T."/>
            <person name="Chao H."/>
            <person name="Childers C.P."/>
            <person name="Dinh H."/>
            <person name="Doddapaneni H."/>
            <person name="Dugan S."/>
            <person name="Gowin J."/>
            <person name="Greiner C."/>
            <person name="Han Y."/>
            <person name="Hu H."/>
            <person name="Hughes D.S.T."/>
            <person name="Huylmans A.-K."/>
            <person name="Kemena C."/>
            <person name="Kremer L.P.M."/>
            <person name="Lee S.L."/>
            <person name="Lopez-Ezquerra A."/>
            <person name="Mallet L."/>
            <person name="Monroy-Kuhn J.M."/>
            <person name="Moser A."/>
            <person name="Murali S.C."/>
            <person name="Muzny D.M."/>
            <person name="Otani S."/>
            <person name="Piulachs M.-D."/>
            <person name="Poelchau M."/>
            <person name="Qu J."/>
            <person name="Schaub F."/>
            <person name="Wada-Katsumata A."/>
            <person name="Worley K.C."/>
            <person name="Xie Q."/>
            <person name="Ylla G."/>
            <person name="Poulsen M."/>
            <person name="Gibbs R.A."/>
            <person name="Schal C."/>
            <person name="Richards S."/>
            <person name="Belles X."/>
            <person name="Korb J."/>
            <person name="Bornberg-Bauer E."/>
        </authorList>
    </citation>
    <scope>NUCLEOTIDE SEQUENCE [LARGE SCALE GENOMIC DNA]</scope>
    <source>
        <tissue evidence="3">Whole body</tissue>
    </source>
</reference>
<organism evidence="3 4">
    <name type="scientific">Cryptotermes secundus</name>
    <dbReference type="NCBI Taxonomy" id="105785"/>
    <lineage>
        <taxon>Eukaryota</taxon>
        <taxon>Metazoa</taxon>
        <taxon>Ecdysozoa</taxon>
        <taxon>Arthropoda</taxon>
        <taxon>Hexapoda</taxon>
        <taxon>Insecta</taxon>
        <taxon>Pterygota</taxon>
        <taxon>Neoptera</taxon>
        <taxon>Polyneoptera</taxon>
        <taxon>Dictyoptera</taxon>
        <taxon>Blattodea</taxon>
        <taxon>Blattoidea</taxon>
        <taxon>Termitoidae</taxon>
        <taxon>Kalotermitidae</taxon>
        <taxon>Cryptotermitinae</taxon>
        <taxon>Cryptotermes</taxon>
    </lineage>
</organism>
<evidence type="ECO:0000256" key="1">
    <source>
        <dbReference type="SAM" id="MobiDB-lite"/>
    </source>
</evidence>
<feature type="region of interest" description="Disordered" evidence="1">
    <location>
        <begin position="178"/>
        <end position="221"/>
    </location>
</feature>
<evidence type="ECO:0000313" key="3">
    <source>
        <dbReference type="EMBL" id="PNF16951.1"/>
    </source>
</evidence>
<accession>A0A2J7PKV1</accession>
<feature type="region of interest" description="Disordered" evidence="1">
    <location>
        <begin position="29"/>
        <end position="101"/>
    </location>
</feature>
<dbReference type="Proteomes" id="UP000235965">
    <property type="component" value="Unassembled WGS sequence"/>
</dbReference>
<feature type="compositionally biased region" description="Low complexity" evidence="1">
    <location>
        <begin position="48"/>
        <end position="60"/>
    </location>
</feature>
<proteinExistence type="predicted"/>
<keyword evidence="2" id="KW-0732">Signal</keyword>
<evidence type="ECO:0000313" key="4">
    <source>
        <dbReference type="Proteomes" id="UP000235965"/>
    </source>
</evidence>
<gene>
    <name evidence="3" type="ORF">B7P43_G03164</name>
</gene>